<accession>A0ACB7Z4J8</accession>
<keyword evidence="2" id="KW-1185">Reference proteome</keyword>
<gene>
    <name evidence="1" type="ORF">Vadar_013967</name>
</gene>
<sequence length="238" mass="26847">MLRVVTPEAVFSLSKTSKPDCLSISIVDPRKLEPLIGQVHDFFEDCLELPVKKSIPIFFVDANEMNTRGTNTTTLGRTICEGDTINIVKRCVRRGADIEVVTETKNLKPGAVKAIILLFGYPRRILGATLAHEMVHALIRLQGWRFFLERKVEEGICEAIAYEWLKYTAGDYDPSYTQKDAKIAEILTAYHKSLIEQGLGTLVMIKLERRGNVLFLDRSRDESKFGDVRLCRGGIDTL</sequence>
<organism evidence="1 2">
    <name type="scientific">Vaccinium darrowii</name>
    <dbReference type="NCBI Taxonomy" id="229202"/>
    <lineage>
        <taxon>Eukaryota</taxon>
        <taxon>Viridiplantae</taxon>
        <taxon>Streptophyta</taxon>
        <taxon>Embryophyta</taxon>
        <taxon>Tracheophyta</taxon>
        <taxon>Spermatophyta</taxon>
        <taxon>Magnoliopsida</taxon>
        <taxon>eudicotyledons</taxon>
        <taxon>Gunneridae</taxon>
        <taxon>Pentapetalae</taxon>
        <taxon>asterids</taxon>
        <taxon>Ericales</taxon>
        <taxon>Ericaceae</taxon>
        <taxon>Vaccinioideae</taxon>
        <taxon>Vaccinieae</taxon>
        <taxon>Vaccinium</taxon>
    </lineage>
</organism>
<reference evidence="1 2" key="1">
    <citation type="journal article" date="2021" name="Hortic Res">
        <title>High-quality reference genome and annotation aids understanding of berry development for evergreen blueberry (Vaccinium darrowii).</title>
        <authorList>
            <person name="Yu J."/>
            <person name="Hulse-Kemp A.M."/>
            <person name="Babiker E."/>
            <person name="Staton M."/>
        </authorList>
    </citation>
    <scope>NUCLEOTIDE SEQUENCE [LARGE SCALE GENOMIC DNA]</scope>
    <source>
        <strain evidence="2">cv. NJ 8807/NJ 8810</strain>
        <tissue evidence="1">Young leaf</tissue>
    </source>
</reference>
<dbReference type="Proteomes" id="UP000828048">
    <property type="component" value="Chromosome 4"/>
</dbReference>
<name>A0ACB7Z4J8_9ERIC</name>
<protein>
    <submittedName>
        <fullName evidence="1">Uncharacterized protein</fullName>
    </submittedName>
</protein>
<evidence type="ECO:0000313" key="2">
    <source>
        <dbReference type="Proteomes" id="UP000828048"/>
    </source>
</evidence>
<dbReference type="EMBL" id="CM037154">
    <property type="protein sequence ID" value="KAH7860490.1"/>
    <property type="molecule type" value="Genomic_DNA"/>
</dbReference>
<evidence type="ECO:0000313" key="1">
    <source>
        <dbReference type="EMBL" id="KAH7860490.1"/>
    </source>
</evidence>
<proteinExistence type="predicted"/>
<comment type="caution">
    <text evidence="1">The sequence shown here is derived from an EMBL/GenBank/DDBJ whole genome shotgun (WGS) entry which is preliminary data.</text>
</comment>